<dbReference type="Gene3D" id="1.10.287.1490">
    <property type="match status" value="1"/>
</dbReference>
<dbReference type="EMBL" id="JARKHS020032462">
    <property type="protein sequence ID" value="KAK8759984.1"/>
    <property type="molecule type" value="Genomic_DNA"/>
</dbReference>
<comment type="caution">
    <text evidence="3">The sequence shown here is derived from an EMBL/GenBank/DDBJ whole genome shotgun (WGS) entry which is preliminary data.</text>
</comment>
<organism evidence="3 4">
    <name type="scientific">Amblyomma americanum</name>
    <name type="common">Lone star tick</name>
    <dbReference type="NCBI Taxonomy" id="6943"/>
    <lineage>
        <taxon>Eukaryota</taxon>
        <taxon>Metazoa</taxon>
        <taxon>Ecdysozoa</taxon>
        <taxon>Arthropoda</taxon>
        <taxon>Chelicerata</taxon>
        <taxon>Arachnida</taxon>
        <taxon>Acari</taxon>
        <taxon>Parasitiformes</taxon>
        <taxon>Ixodida</taxon>
        <taxon>Ixodoidea</taxon>
        <taxon>Ixodidae</taxon>
        <taxon>Amblyomminae</taxon>
        <taxon>Amblyomma</taxon>
    </lineage>
</organism>
<proteinExistence type="predicted"/>
<accession>A0AAQ4DBZ4</accession>
<protein>
    <submittedName>
        <fullName evidence="3">Uncharacterized protein</fullName>
    </submittedName>
</protein>
<evidence type="ECO:0000256" key="1">
    <source>
        <dbReference type="SAM" id="Coils"/>
    </source>
</evidence>
<feature type="coiled-coil region" evidence="1">
    <location>
        <begin position="53"/>
        <end position="143"/>
    </location>
</feature>
<evidence type="ECO:0000313" key="3">
    <source>
        <dbReference type="EMBL" id="KAK8759984.1"/>
    </source>
</evidence>
<feature type="region of interest" description="Disordered" evidence="2">
    <location>
        <begin position="16"/>
        <end position="45"/>
    </location>
</feature>
<gene>
    <name evidence="3" type="ORF">V5799_028742</name>
</gene>
<feature type="region of interest" description="Disordered" evidence="2">
    <location>
        <begin position="264"/>
        <end position="288"/>
    </location>
</feature>
<keyword evidence="4" id="KW-1185">Reference proteome</keyword>
<evidence type="ECO:0000313" key="4">
    <source>
        <dbReference type="Proteomes" id="UP001321473"/>
    </source>
</evidence>
<evidence type="ECO:0000256" key="2">
    <source>
        <dbReference type="SAM" id="MobiDB-lite"/>
    </source>
</evidence>
<dbReference type="AlphaFoldDB" id="A0AAQ4DBZ4"/>
<reference evidence="3 4" key="1">
    <citation type="journal article" date="2023" name="Arcadia Sci">
        <title>De novo assembly of a long-read Amblyomma americanum tick genome.</title>
        <authorList>
            <person name="Chou S."/>
            <person name="Poskanzer K.E."/>
            <person name="Rollins M."/>
            <person name="Thuy-Boun P.S."/>
        </authorList>
    </citation>
    <scope>NUCLEOTIDE SEQUENCE [LARGE SCALE GENOMIC DNA]</scope>
    <source>
        <strain evidence="3">F_SG_1</strain>
        <tissue evidence="3">Salivary glands</tissue>
    </source>
</reference>
<name>A0AAQ4DBZ4_AMBAM</name>
<sequence length="288" mass="32460">MVFSFLMQLDQLLRAPPHEANNRKGGLPMETPLSPTDEPPQRSMDAHPLDEQLKEALREISDLKSKNAKLADDLTEAEMEIRDLKNEHSTVQDALKNTSEQLTATMNELQNSKKENERLVEEVTALKKRLENTEEENKRLLAEVASFNPAQTTFNGSKDVTPFSCGQVADPPADSGQPASLPFPSLKMIKCPRCHEEFTRKLVGPHIKNCKGPRKAEPTQKQQVISPEHNRHEHLNIQVTCENSVETTESCPMEWQAAMLQNKEEDGCEVSETGVRDSQLPRPAWKTF</sequence>
<keyword evidence="1" id="KW-0175">Coiled coil</keyword>
<dbReference type="Proteomes" id="UP001321473">
    <property type="component" value="Unassembled WGS sequence"/>
</dbReference>